<accession>A0A517QH44</accession>
<dbReference type="RefSeq" id="WP_145195231.1">
    <property type="nucleotide sequence ID" value="NZ_CP036267.1"/>
</dbReference>
<dbReference type="OrthoDB" id="247526at2"/>
<evidence type="ECO:0000313" key="1">
    <source>
        <dbReference type="EMBL" id="QDT30940.1"/>
    </source>
</evidence>
<gene>
    <name evidence="1" type="ORF">Mal48_01690</name>
</gene>
<dbReference type="Proteomes" id="UP000315724">
    <property type="component" value="Chromosome"/>
</dbReference>
<keyword evidence="2" id="KW-1185">Reference proteome</keyword>
<sequence length="905" mass="93930">MSLIVNQWRGNSPSVRHTATVTVNDAVFGALYKVDFDGVASVETRGQDGDTTATIASRLADLLAGVAGVTVDYTAGQSSIEIMGPADGVTMASNITASNPAGSFTERIRPGKLAIDQEFLIALPEDTTGGTFTVSVDFGSGWEETTGQAYNETAENLESDLDALTSASGGDFSVTLEATEPRTYRVKVGGSWAGKSVAIKADTSGLTGLSTAAVSRAQSVGGDAPAVWKIRLHQDSSASTLINVHMNGVAYATQIANVVSQSWWDERLPANTVSFAGGQELHSGGSMTSHAVFSVPADVSISFSGPVSAQVDELQAYQGESHDSFQMFDFTAGTTGTQTVTWNGHTSGGGSMSQIASLLLSLPNINTGEIQGFTFGSVPIYVVQFQNGLGGALQPLIQFGTTDAEYLSEGAGPVNDIHAVTILGATGGTFPLQVSGKAETTDIDFASDDIDDIQAAIDATLSAGETVTVTGTISSFQIEYGGDLAETTIPLIAIDGSGLTGGQDAIISEAVTPVAGINEIQAVNIDPTATGGTYSLVNGQPSIDIPYNDSLPNIEAAYEDLPDIGAGNVFFDGTPRRLLIEYIGALAGRPVDLVKINQDSLIVSGQSALTVSVESLAGSANHWNSPQNWSLDHVPRSGELVVLKGPAGDILHGLVQAAECTFSGTDIVLNQPGDFIDGQVVRLSTSDTLPTAQDSGGAVVLDGSADYYVVAIGVTDSGNQTIKISETDNGEPVEFTNAGTGTHRIGVRLAGIRQFASYAGAIGFPQFIDGAWYPGQRYLQIDLEAPSSNDPNIELGIGDGSGLSRGYFDFGTSHVDARVLKSQGSGDEPAINVLNDNIDESEVVVIGGVFGVGNDPARTPSMRRLIGFAGRSIVGNANFSRIESYNNSVESAISQASSNIVQVRA</sequence>
<dbReference type="KEGG" id="tpol:Mal48_01690"/>
<dbReference type="EMBL" id="CP036267">
    <property type="protein sequence ID" value="QDT30940.1"/>
    <property type="molecule type" value="Genomic_DNA"/>
</dbReference>
<name>A0A517QH44_9PLAN</name>
<protein>
    <submittedName>
        <fullName evidence="1">Uncharacterized protein</fullName>
    </submittedName>
</protein>
<proteinExistence type="predicted"/>
<organism evidence="1 2">
    <name type="scientific">Thalassoglobus polymorphus</name>
    <dbReference type="NCBI Taxonomy" id="2527994"/>
    <lineage>
        <taxon>Bacteria</taxon>
        <taxon>Pseudomonadati</taxon>
        <taxon>Planctomycetota</taxon>
        <taxon>Planctomycetia</taxon>
        <taxon>Planctomycetales</taxon>
        <taxon>Planctomycetaceae</taxon>
        <taxon>Thalassoglobus</taxon>
    </lineage>
</organism>
<reference evidence="1 2" key="1">
    <citation type="submission" date="2019-02" db="EMBL/GenBank/DDBJ databases">
        <title>Deep-cultivation of Planctomycetes and their phenomic and genomic characterization uncovers novel biology.</title>
        <authorList>
            <person name="Wiegand S."/>
            <person name="Jogler M."/>
            <person name="Boedeker C."/>
            <person name="Pinto D."/>
            <person name="Vollmers J."/>
            <person name="Rivas-Marin E."/>
            <person name="Kohn T."/>
            <person name="Peeters S.H."/>
            <person name="Heuer A."/>
            <person name="Rast P."/>
            <person name="Oberbeckmann S."/>
            <person name="Bunk B."/>
            <person name="Jeske O."/>
            <person name="Meyerdierks A."/>
            <person name="Storesund J.E."/>
            <person name="Kallscheuer N."/>
            <person name="Luecker S."/>
            <person name="Lage O.M."/>
            <person name="Pohl T."/>
            <person name="Merkel B.J."/>
            <person name="Hornburger P."/>
            <person name="Mueller R.-W."/>
            <person name="Bruemmer F."/>
            <person name="Labrenz M."/>
            <person name="Spormann A.M."/>
            <person name="Op den Camp H."/>
            <person name="Overmann J."/>
            <person name="Amann R."/>
            <person name="Jetten M.S.M."/>
            <person name="Mascher T."/>
            <person name="Medema M.H."/>
            <person name="Devos D.P."/>
            <person name="Kaster A.-K."/>
            <person name="Ovreas L."/>
            <person name="Rohde M."/>
            <person name="Galperin M.Y."/>
            <person name="Jogler C."/>
        </authorList>
    </citation>
    <scope>NUCLEOTIDE SEQUENCE [LARGE SCALE GENOMIC DNA]</scope>
    <source>
        <strain evidence="1 2">Mal48</strain>
    </source>
</reference>
<dbReference type="AlphaFoldDB" id="A0A517QH44"/>
<evidence type="ECO:0000313" key="2">
    <source>
        <dbReference type="Proteomes" id="UP000315724"/>
    </source>
</evidence>